<accession>A0A162PF56</accession>
<reference evidence="2" key="1">
    <citation type="submission" date="2015-06" db="EMBL/GenBank/DDBJ databases">
        <title>Expansion of signal transduction pathways in fungi by whole-genome duplication.</title>
        <authorList>
            <consortium name="DOE Joint Genome Institute"/>
            <person name="Corrochano L.M."/>
            <person name="Kuo A."/>
            <person name="Marcet-Houben M."/>
            <person name="Polaino S."/>
            <person name="Salamov A."/>
            <person name="Villalobos J.M."/>
            <person name="Alvarez M.I."/>
            <person name="Avalos J."/>
            <person name="Benito E.P."/>
            <person name="Benoit I."/>
            <person name="Burger G."/>
            <person name="Camino L.P."/>
            <person name="Canovas D."/>
            <person name="Cerda-Olmedo E."/>
            <person name="Cheng J.-F."/>
            <person name="Dominguez A."/>
            <person name="Elias M."/>
            <person name="Eslava A.P."/>
            <person name="Glaser F."/>
            <person name="Grimwood J."/>
            <person name="Gutierrez G."/>
            <person name="Heitman J."/>
            <person name="Henrissat B."/>
            <person name="Iturriaga E.A."/>
            <person name="Lang B.F."/>
            <person name="Lavin J.L."/>
            <person name="Lee S."/>
            <person name="Li W."/>
            <person name="Lindquist E."/>
            <person name="Lopez-Garcia S."/>
            <person name="Luque E.M."/>
            <person name="Marcos A.T."/>
            <person name="Martin J."/>
            <person name="McCluskey K."/>
            <person name="Medina H.R."/>
            <person name="Miralles-Duran A."/>
            <person name="Miyazaki A."/>
            <person name="Munoz-Torres E."/>
            <person name="Oguiza J.A."/>
            <person name="Ohm R."/>
            <person name="Olmedo M."/>
            <person name="Orejas M."/>
            <person name="Ortiz-Castellanos L."/>
            <person name="Pisabarro A.G."/>
            <person name="Rodriguez-Romero J."/>
            <person name="Ruiz-Herrera J."/>
            <person name="Ruiz-Vazquez R."/>
            <person name="Sanz C."/>
            <person name="Schackwitz W."/>
            <person name="Schmutz J."/>
            <person name="Shahriari M."/>
            <person name="Shelest E."/>
            <person name="Silva-Franco F."/>
            <person name="Soanes D."/>
            <person name="Syed K."/>
            <person name="Tagua V.G."/>
            <person name="Talbot N.J."/>
            <person name="Thon M."/>
            <person name="De vries R.P."/>
            <person name="Wiebenga A."/>
            <person name="Yadav J.S."/>
            <person name="Braun E.L."/>
            <person name="Baker S."/>
            <person name="Garre V."/>
            <person name="Horwitz B."/>
            <person name="Torres-Martinez S."/>
            <person name="Idnurm A."/>
            <person name="Herrera-Estrella A."/>
            <person name="Gabaldon T."/>
            <person name="Grigoriev I.V."/>
        </authorList>
    </citation>
    <scope>NUCLEOTIDE SEQUENCE [LARGE SCALE GENOMIC DNA]</scope>
    <source>
        <strain evidence="2">NRRL 1555(-)</strain>
    </source>
</reference>
<keyword evidence="2" id="KW-1185">Reference proteome</keyword>
<protein>
    <submittedName>
        <fullName evidence="1">Uncharacterized protein</fullName>
    </submittedName>
</protein>
<gene>
    <name evidence="1" type="ORF">PHYBLDRAFT_160898</name>
</gene>
<proteinExistence type="predicted"/>
<dbReference type="EMBL" id="KV441017">
    <property type="protein sequence ID" value="OAD65106.1"/>
    <property type="molecule type" value="Genomic_DNA"/>
</dbReference>
<sequence>MHYISRTYQRQLLSKKDFEIIQPYLVDQHFELSYKSLLRFPDFDLFQEHHNPRNAL</sequence>
<evidence type="ECO:0000313" key="2">
    <source>
        <dbReference type="Proteomes" id="UP000077315"/>
    </source>
</evidence>
<dbReference type="Proteomes" id="UP000077315">
    <property type="component" value="Unassembled WGS sequence"/>
</dbReference>
<evidence type="ECO:0000313" key="1">
    <source>
        <dbReference type="EMBL" id="OAD65106.1"/>
    </source>
</evidence>
<organism evidence="1 2">
    <name type="scientific">Phycomyces blakesleeanus (strain ATCC 8743b / DSM 1359 / FGSC 10004 / NBRC 33097 / NRRL 1555)</name>
    <dbReference type="NCBI Taxonomy" id="763407"/>
    <lineage>
        <taxon>Eukaryota</taxon>
        <taxon>Fungi</taxon>
        <taxon>Fungi incertae sedis</taxon>
        <taxon>Mucoromycota</taxon>
        <taxon>Mucoromycotina</taxon>
        <taxon>Mucoromycetes</taxon>
        <taxon>Mucorales</taxon>
        <taxon>Phycomycetaceae</taxon>
        <taxon>Phycomyces</taxon>
    </lineage>
</organism>
<dbReference type="RefSeq" id="XP_018283146.1">
    <property type="nucleotide sequence ID" value="XM_018434294.1"/>
</dbReference>
<dbReference type="VEuPathDB" id="FungiDB:PHYBLDRAFT_160898"/>
<name>A0A162PF56_PHYB8</name>
<dbReference type="GeneID" id="28995200"/>
<dbReference type="InParanoid" id="A0A162PF56"/>
<dbReference type="AlphaFoldDB" id="A0A162PF56"/>